<dbReference type="Proteomes" id="UP001565243">
    <property type="component" value="Unassembled WGS sequence"/>
</dbReference>
<evidence type="ECO:0000313" key="1">
    <source>
        <dbReference type="EMBL" id="MEY8773403.1"/>
    </source>
</evidence>
<dbReference type="EMBL" id="JBGFFX010000025">
    <property type="protein sequence ID" value="MEY8773403.1"/>
    <property type="molecule type" value="Genomic_DNA"/>
</dbReference>
<feature type="non-terminal residue" evidence="1">
    <location>
        <position position="62"/>
    </location>
</feature>
<evidence type="ECO:0000313" key="2">
    <source>
        <dbReference type="Proteomes" id="UP001565243"/>
    </source>
</evidence>
<sequence length="62" mass="6345">MTVGDHTQLNGAVIGSTAAADKNRLDTGTLGFSSIEKHADYKVKHQSVGMSTGGPIGSQMLG</sequence>
<proteinExistence type="predicted"/>
<keyword evidence="2" id="KW-1185">Reference proteome</keyword>
<comment type="caution">
    <text evidence="1">The sequence shown here is derived from an EMBL/GenBank/DDBJ whole genome shotgun (WGS) entry which is preliminary data.</text>
</comment>
<name>A0ABV4EF15_9GAMM</name>
<organism evidence="1 2">
    <name type="scientific">Erwinia aeris</name>
    <dbReference type="NCBI Taxonomy" id="3239803"/>
    <lineage>
        <taxon>Bacteria</taxon>
        <taxon>Pseudomonadati</taxon>
        <taxon>Pseudomonadota</taxon>
        <taxon>Gammaproteobacteria</taxon>
        <taxon>Enterobacterales</taxon>
        <taxon>Erwiniaceae</taxon>
        <taxon>Erwinia</taxon>
    </lineage>
</organism>
<reference evidence="1 2" key="1">
    <citation type="submission" date="2024-07" db="EMBL/GenBank/DDBJ databases">
        <authorList>
            <person name="Hebao G."/>
        </authorList>
    </citation>
    <scope>NUCLEOTIDE SEQUENCE [LARGE SCALE GENOMIC DNA]</scope>
    <source>
        <strain evidence="1 2">ACCC 02193</strain>
    </source>
</reference>
<protein>
    <submittedName>
        <fullName evidence="1">Hemolysin</fullName>
    </submittedName>
</protein>
<accession>A0ABV4EF15</accession>
<gene>
    <name evidence="1" type="ORF">AB6T85_23650</name>
</gene>